<dbReference type="OrthoDB" id="27994at2759"/>
<dbReference type="AlphaFoldDB" id="B0E793"/>
<proteinExistence type="predicted"/>
<dbReference type="OMA" id="GCTIDSF"/>
<accession>B0E793</accession>
<reference evidence="2" key="1">
    <citation type="submission" date="2007-12" db="EMBL/GenBank/DDBJ databases">
        <title>Annotation of Entamoeba dispar SAW760.</title>
        <authorList>
            <person name="Lorenzi H."/>
            <person name="Inman J."/>
            <person name="Schobel S."/>
            <person name="Amedeo P."/>
            <person name="Caler E."/>
        </authorList>
    </citation>
    <scope>NUCLEOTIDE SEQUENCE [LARGE SCALE GENOMIC DNA]</scope>
    <source>
        <strain evidence="2">ATCC PRA-260 / SAW760</strain>
    </source>
</reference>
<dbReference type="VEuPathDB" id="AmoebaDB:EDI_319900"/>
<dbReference type="KEGG" id="edi:EDI_319900"/>
<keyword evidence="2" id="KW-1185">Reference proteome</keyword>
<protein>
    <submittedName>
        <fullName evidence="1">Uncharacterized protein</fullName>
    </submittedName>
</protein>
<dbReference type="GeneID" id="5879148"/>
<dbReference type="EMBL" id="DS547954">
    <property type="protein sequence ID" value="EDR29603.1"/>
    <property type="molecule type" value="Genomic_DNA"/>
</dbReference>
<organism evidence="2">
    <name type="scientific">Entamoeba dispar (strain ATCC PRA-260 / SAW760)</name>
    <dbReference type="NCBI Taxonomy" id="370354"/>
    <lineage>
        <taxon>Eukaryota</taxon>
        <taxon>Amoebozoa</taxon>
        <taxon>Evosea</taxon>
        <taxon>Archamoebae</taxon>
        <taxon>Mastigamoebida</taxon>
        <taxon>Entamoebidae</taxon>
        <taxon>Entamoeba</taxon>
    </lineage>
</organism>
<dbReference type="Proteomes" id="UP000008076">
    <property type="component" value="Unassembled WGS sequence"/>
</dbReference>
<dbReference type="RefSeq" id="XP_001734252.1">
    <property type="nucleotide sequence ID" value="XM_001734200.1"/>
</dbReference>
<dbReference type="eggNOG" id="ENOG502RCFE">
    <property type="taxonomic scope" value="Eukaryota"/>
</dbReference>
<evidence type="ECO:0000313" key="2">
    <source>
        <dbReference type="Proteomes" id="UP000008076"/>
    </source>
</evidence>
<gene>
    <name evidence="1" type="ORF">EDI_319900</name>
</gene>
<name>B0E793_ENTDS</name>
<sequence length="511" mass="57991">MLFLMVISLKFIIYSILFYIQYTNAFVESINTPCITQVEAISDNMLLSKNMEKFFNYITKEYCYSELPNRKSEIYGINISDDCYVYSKQKYIHLYNHTISRCGQCIEIIGPSLIPYKCMIAGWFTYNGSIIDDNILNNIILVNDIVAKKLVSEKEESGFQIAMSYSSCNYVILPSLLVIRSNSTTLTVLVYNTNERLYSISNGVWSSVIDKDGYFYIDPPIDGFYERLVVSSIERRTIVFNKVTSQSGKVYHPISQFSKVKENKNCCFIPSKIIFNNAINYSSLNSGFKYLVSSFIITKNLVINDKIKVTQGIISTQSISLPLNGKRNGIVIQYPTSVQVTKHFKETVIHINSTSLVVKAVYLAQLNLVSQNDSSLSHILLDLNENCKFLIEKTFSSQYNLRIGLNQTIKGFFNSLIIDFETSDSSIQITFAESIERNERSMVGCTIDSFDCNNTECSISNDKDCYQYCGSCMPGFHCTSSGFCEISTSIPSSSFSHVHLLVLFLILFLFI</sequence>
<evidence type="ECO:0000313" key="1">
    <source>
        <dbReference type="EMBL" id="EDR29603.1"/>
    </source>
</evidence>